<evidence type="ECO:0000313" key="1">
    <source>
        <dbReference type="EMBL" id="KFI27013.1"/>
    </source>
</evidence>
<proteinExistence type="predicted"/>
<comment type="caution">
    <text evidence="1">The sequence shown here is derived from an EMBL/GenBank/DDBJ whole genome shotgun (WGS) entry which is preliminary data.</text>
</comment>
<organism evidence="1 2">
    <name type="scientific">Haematobacter massiliensis</name>
    <dbReference type="NCBI Taxonomy" id="195105"/>
    <lineage>
        <taxon>Bacteria</taxon>
        <taxon>Pseudomonadati</taxon>
        <taxon>Pseudomonadota</taxon>
        <taxon>Alphaproteobacteria</taxon>
        <taxon>Rhodobacterales</taxon>
        <taxon>Paracoccaceae</taxon>
        <taxon>Haematobacter</taxon>
    </lineage>
</organism>
<keyword evidence="2" id="KW-1185">Reference proteome</keyword>
<dbReference type="EMBL" id="JGYG01000013">
    <property type="protein sequence ID" value="KFI27013.1"/>
    <property type="molecule type" value="Genomic_DNA"/>
</dbReference>
<sequence>MSGMLDHDPYPSIRDGVPNFAMDGWVYGLRGDEIEALERAVTFSGPAHATLEGMAVEFRLVGTGGEAVTGWVSAGRITGGAWSVRRSIPATKHWCWREVRLTASPEIVARSVGRCAVGFKHLLVGPSSLARGTQCPNPSVYGAAFTMPPLPDIGKVAYCTFWEGKSTLAGGSDEAPARYGITGSGTPPVSTTNPDSFQNCGQMLLAQQLASMVPGIHAIVNASEAGRGVWGGSRNLLRMQAEIDQLQTMIDLAGNDITVLLFNEAVNAGSATQTLASVLRGGAPGQLMHFDQIIQPGYRLVNAPARGQQAVNSKPAKDQYIQSAIQFAAEGGVTGVLALTRMDLRDTAGLVGNLTAHPRQDVTNGAVLQAPITGMALASALGRGPGIPHFGQARFGNARRTEIIVPVVAANRGNISALNPKNISGFMWTDVAGGTTSSYLLASLSDGEVTIVHPEGKAFPVSTKVRITPSLYHSAGGYFQQWPGNGQPGATAMNDAGDQTVFEGIVWEAYPKGLFKYGLPVIGQVSKDGLYLPVYEKAVLPYAP</sequence>
<dbReference type="OrthoDB" id="9917835at2"/>
<gene>
    <name evidence="1" type="ORF">CN97_02095</name>
</gene>
<name>A0A086XYB3_9RHOB</name>
<protein>
    <submittedName>
        <fullName evidence="1">Uncharacterized protein</fullName>
    </submittedName>
</protein>
<dbReference type="AlphaFoldDB" id="A0A086XYB3"/>
<evidence type="ECO:0000313" key="2">
    <source>
        <dbReference type="Proteomes" id="UP000028826"/>
    </source>
</evidence>
<dbReference type="RefSeq" id="WP_035713490.1">
    <property type="nucleotide sequence ID" value="NZ_JGYG01000013.1"/>
</dbReference>
<reference evidence="1 2" key="1">
    <citation type="submission" date="2014-03" db="EMBL/GenBank/DDBJ databases">
        <title>Genome of Haematobacter massiliensis CCUG 47968.</title>
        <authorList>
            <person name="Wang D."/>
            <person name="Wang G."/>
        </authorList>
    </citation>
    <scope>NUCLEOTIDE SEQUENCE [LARGE SCALE GENOMIC DNA]</scope>
    <source>
        <strain evidence="1 2">CCUG 47968</strain>
    </source>
</reference>
<accession>A0A086XYB3</accession>
<dbReference type="Proteomes" id="UP000028826">
    <property type="component" value="Unassembled WGS sequence"/>
</dbReference>